<proteinExistence type="predicted"/>
<protein>
    <submittedName>
        <fullName evidence="1">Uncharacterized protein</fullName>
    </submittedName>
</protein>
<accession>A0ABW9VJ99</accession>
<evidence type="ECO:0000313" key="1">
    <source>
        <dbReference type="EMBL" id="MYM39664.1"/>
    </source>
</evidence>
<reference evidence="1 2" key="1">
    <citation type="submission" date="2019-12" db="EMBL/GenBank/DDBJ databases">
        <title>Novel species isolated from a subtropical stream in China.</title>
        <authorList>
            <person name="Lu H."/>
        </authorList>
    </citation>
    <scope>NUCLEOTIDE SEQUENCE [LARGE SCALE GENOMIC DNA]</scope>
    <source>
        <strain evidence="1 2">CY13W</strain>
    </source>
</reference>
<comment type="caution">
    <text evidence="1">The sequence shown here is derived from an EMBL/GenBank/DDBJ whole genome shotgun (WGS) entry which is preliminary data.</text>
</comment>
<keyword evidence="2" id="KW-1185">Reference proteome</keyword>
<sequence>MRVETIFWAGIALMALNRSRQLAQVQQSQSAKMNDPTNWGADQWTRLYAADIAAVGGPNRTQSSLTAYGLTGTVDYYPGSAVQ</sequence>
<organism evidence="1 2">
    <name type="scientific">Duganella qianjiadongensis</name>
    <dbReference type="NCBI Taxonomy" id="2692176"/>
    <lineage>
        <taxon>Bacteria</taxon>
        <taxon>Pseudomonadati</taxon>
        <taxon>Pseudomonadota</taxon>
        <taxon>Betaproteobacteria</taxon>
        <taxon>Burkholderiales</taxon>
        <taxon>Oxalobacteraceae</taxon>
        <taxon>Telluria group</taxon>
        <taxon>Duganella</taxon>
    </lineage>
</organism>
<name>A0ABW9VJ99_9BURK</name>
<evidence type="ECO:0000313" key="2">
    <source>
        <dbReference type="Proteomes" id="UP000478090"/>
    </source>
</evidence>
<dbReference type="EMBL" id="WWCM01000005">
    <property type="protein sequence ID" value="MYM39664.1"/>
    <property type="molecule type" value="Genomic_DNA"/>
</dbReference>
<dbReference type="Proteomes" id="UP000478090">
    <property type="component" value="Unassembled WGS sequence"/>
</dbReference>
<gene>
    <name evidence="1" type="ORF">GTP27_10010</name>
</gene>
<dbReference type="RefSeq" id="WP_161039032.1">
    <property type="nucleotide sequence ID" value="NZ_WWCM01000005.1"/>
</dbReference>